<feature type="compositionally biased region" description="Basic and acidic residues" evidence="4">
    <location>
        <begin position="146"/>
        <end position="160"/>
    </location>
</feature>
<reference evidence="5" key="1">
    <citation type="submission" date="2022-06" db="EMBL/GenBank/DDBJ databases">
        <title>Aeoliella straminimaris, a novel planctomycete from sediments.</title>
        <authorList>
            <person name="Vitorino I.R."/>
            <person name="Lage O.M."/>
        </authorList>
    </citation>
    <scope>NUCLEOTIDE SEQUENCE</scope>
    <source>
        <strain evidence="5">ICT_H6.2</strain>
    </source>
</reference>
<dbReference type="SUPFAM" id="SSF54565">
    <property type="entry name" value="Ribosomal protein S16"/>
    <property type="match status" value="1"/>
</dbReference>
<comment type="caution">
    <text evidence="5">The sequence shown here is derived from an EMBL/GenBank/DDBJ whole genome shotgun (WGS) entry which is preliminary data.</text>
</comment>
<dbReference type="InterPro" id="IPR000307">
    <property type="entry name" value="Ribosomal_bS16"/>
</dbReference>
<dbReference type="Proteomes" id="UP001155241">
    <property type="component" value="Unassembled WGS sequence"/>
</dbReference>
<evidence type="ECO:0000256" key="2">
    <source>
        <dbReference type="ARBA" id="ARBA00023274"/>
    </source>
</evidence>
<dbReference type="EMBL" id="JAMXLR010000043">
    <property type="protein sequence ID" value="MCO6044843.1"/>
    <property type="molecule type" value="Genomic_DNA"/>
</dbReference>
<dbReference type="GO" id="GO:0006412">
    <property type="term" value="P:translation"/>
    <property type="evidence" value="ECO:0007669"/>
    <property type="project" value="UniProtKB-UniRule"/>
</dbReference>
<accession>A0A9X2FAX4</accession>
<dbReference type="HAMAP" id="MF_00385">
    <property type="entry name" value="Ribosomal_bS16"/>
    <property type="match status" value="1"/>
</dbReference>
<evidence type="ECO:0000313" key="5">
    <source>
        <dbReference type="EMBL" id="MCO6044843.1"/>
    </source>
</evidence>
<dbReference type="GO" id="GO:0015935">
    <property type="term" value="C:small ribosomal subunit"/>
    <property type="evidence" value="ECO:0007669"/>
    <property type="project" value="TreeGrafter"/>
</dbReference>
<dbReference type="Gene3D" id="3.30.1320.10">
    <property type="match status" value="1"/>
</dbReference>
<sequence length="160" mass="17336">MSVRIRMKQMGRTHRPFYRICAMDKRAPRDGKVLEELGTYDPMVLDTDARVKLNGERVDYWLGVGAQPSEKVAVLIKKYGTNGTHAEANSAAMEKLAQPKAVPERGEPVAKQKTAEEIAAEEAAAKAAEAPAEEAPAEEAPAEGGEEAKTEEATEEKAAE</sequence>
<dbReference type="GO" id="GO:0003735">
    <property type="term" value="F:structural constituent of ribosome"/>
    <property type="evidence" value="ECO:0007669"/>
    <property type="project" value="InterPro"/>
</dbReference>
<keyword evidence="6" id="KW-1185">Reference proteome</keyword>
<dbReference type="GO" id="GO:0005737">
    <property type="term" value="C:cytoplasm"/>
    <property type="evidence" value="ECO:0007669"/>
    <property type="project" value="UniProtKB-ARBA"/>
</dbReference>
<name>A0A9X2FAX4_9BACT</name>
<dbReference type="PANTHER" id="PTHR12919:SF20">
    <property type="entry name" value="SMALL RIBOSOMAL SUBUNIT PROTEIN BS16M"/>
    <property type="match status" value="1"/>
</dbReference>
<feature type="compositionally biased region" description="Low complexity" evidence="4">
    <location>
        <begin position="121"/>
        <end position="130"/>
    </location>
</feature>
<protein>
    <recommendedName>
        <fullName evidence="3">Small ribosomal subunit protein bS16</fullName>
    </recommendedName>
</protein>
<dbReference type="Pfam" id="PF00886">
    <property type="entry name" value="Ribosomal_S16"/>
    <property type="match status" value="1"/>
</dbReference>
<evidence type="ECO:0000256" key="4">
    <source>
        <dbReference type="SAM" id="MobiDB-lite"/>
    </source>
</evidence>
<dbReference type="InterPro" id="IPR023803">
    <property type="entry name" value="Ribosomal_bS16_dom_sf"/>
</dbReference>
<feature type="region of interest" description="Disordered" evidence="4">
    <location>
        <begin position="94"/>
        <end position="160"/>
    </location>
</feature>
<gene>
    <name evidence="3 5" type="primary">rpsP</name>
    <name evidence="5" type="ORF">NG895_13100</name>
</gene>
<evidence type="ECO:0000256" key="1">
    <source>
        <dbReference type="ARBA" id="ARBA00022980"/>
    </source>
</evidence>
<comment type="similarity">
    <text evidence="3">Belongs to the bacterial ribosomal protein bS16 family.</text>
</comment>
<keyword evidence="2 3" id="KW-0687">Ribonucleoprotein</keyword>
<proteinExistence type="inferred from homology"/>
<dbReference type="AlphaFoldDB" id="A0A9X2FAX4"/>
<dbReference type="NCBIfam" id="TIGR00002">
    <property type="entry name" value="S16"/>
    <property type="match status" value="1"/>
</dbReference>
<feature type="compositionally biased region" description="Acidic residues" evidence="4">
    <location>
        <begin position="131"/>
        <end position="145"/>
    </location>
</feature>
<organism evidence="5 6">
    <name type="scientific">Aeoliella straminimaris</name>
    <dbReference type="NCBI Taxonomy" id="2954799"/>
    <lineage>
        <taxon>Bacteria</taxon>
        <taxon>Pseudomonadati</taxon>
        <taxon>Planctomycetota</taxon>
        <taxon>Planctomycetia</taxon>
        <taxon>Pirellulales</taxon>
        <taxon>Lacipirellulaceae</taxon>
        <taxon>Aeoliella</taxon>
    </lineage>
</organism>
<evidence type="ECO:0000313" key="6">
    <source>
        <dbReference type="Proteomes" id="UP001155241"/>
    </source>
</evidence>
<dbReference type="PANTHER" id="PTHR12919">
    <property type="entry name" value="30S RIBOSOMAL PROTEIN S16"/>
    <property type="match status" value="1"/>
</dbReference>
<feature type="compositionally biased region" description="Basic and acidic residues" evidence="4">
    <location>
        <begin position="102"/>
        <end position="116"/>
    </location>
</feature>
<evidence type="ECO:0000256" key="3">
    <source>
        <dbReference type="HAMAP-Rule" id="MF_00385"/>
    </source>
</evidence>
<keyword evidence="1 3" id="KW-0689">Ribosomal protein</keyword>